<dbReference type="AlphaFoldDB" id="L7LAA9"/>
<dbReference type="EMBL" id="BANT01000014">
    <property type="protein sequence ID" value="GAC56982.1"/>
    <property type="molecule type" value="Genomic_DNA"/>
</dbReference>
<dbReference type="Proteomes" id="UP000053405">
    <property type="component" value="Unassembled WGS sequence"/>
</dbReference>
<sequence>MPSQGSFDAIIENEMQQLRSMTPTVPTGQKGALCGSDSYTVTYPGPPQENVPAREVTSRLVVVPTAGDSSTTVVMTVQAINAQDQTYRADTAKMLDGVQISPAQ</sequence>
<proteinExistence type="predicted"/>
<keyword evidence="2" id="KW-1185">Reference proteome</keyword>
<comment type="caution">
    <text evidence="1">The sequence shown here is derived from an EMBL/GenBank/DDBJ whole genome shotgun (WGS) entry which is preliminary data.</text>
</comment>
<evidence type="ECO:0000313" key="1">
    <source>
        <dbReference type="EMBL" id="GAC56982.1"/>
    </source>
</evidence>
<accession>L7LAA9</accession>
<reference evidence="1 2" key="1">
    <citation type="submission" date="2012-12" db="EMBL/GenBank/DDBJ databases">
        <title>Whole genome shotgun sequence of Gordonia hirsuta NBRC 16056.</title>
        <authorList>
            <person name="Isaki-Nakamura S."/>
            <person name="Hosoyama A."/>
            <person name="Tsuchikane K."/>
            <person name="Katsumata H."/>
            <person name="Baba S."/>
            <person name="Yamazaki S."/>
            <person name="Fujita N."/>
        </authorList>
    </citation>
    <scope>NUCLEOTIDE SEQUENCE [LARGE SCALE GENOMIC DNA]</scope>
    <source>
        <strain evidence="1 2">NBRC 16056</strain>
    </source>
</reference>
<organism evidence="1 2">
    <name type="scientific">Gordonia hirsuta DSM 44140 = NBRC 16056</name>
    <dbReference type="NCBI Taxonomy" id="1121927"/>
    <lineage>
        <taxon>Bacteria</taxon>
        <taxon>Bacillati</taxon>
        <taxon>Actinomycetota</taxon>
        <taxon>Actinomycetes</taxon>
        <taxon>Mycobacteriales</taxon>
        <taxon>Gordoniaceae</taxon>
        <taxon>Gordonia</taxon>
    </lineage>
</organism>
<gene>
    <name evidence="1" type="ORF">GOHSU_14_01490</name>
</gene>
<evidence type="ECO:0000313" key="2">
    <source>
        <dbReference type="Proteomes" id="UP000053405"/>
    </source>
</evidence>
<name>L7LAA9_9ACTN</name>
<evidence type="ECO:0008006" key="3">
    <source>
        <dbReference type="Google" id="ProtNLM"/>
    </source>
</evidence>
<dbReference type="RefSeq" id="WP_005938251.1">
    <property type="nucleotide sequence ID" value="NZ_ATVK01000046.1"/>
</dbReference>
<protein>
    <recommendedName>
        <fullName evidence="3">Lipoprotein LpqN</fullName>
    </recommendedName>
</protein>